<keyword evidence="1" id="KW-1133">Transmembrane helix</keyword>
<feature type="transmembrane region" description="Helical" evidence="1">
    <location>
        <begin position="130"/>
        <end position="148"/>
    </location>
</feature>
<gene>
    <name evidence="2" type="ORF">BaRGS_00032003</name>
</gene>
<feature type="transmembrane region" description="Helical" evidence="1">
    <location>
        <begin position="85"/>
        <end position="110"/>
    </location>
</feature>
<organism evidence="2 3">
    <name type="scientific">Batillaria attramentaria</name>
    <dbReference type="NCBI Taxonomy" id="370345"/>
    <lineage>
        <taxon>Eukaryota</taxon>
        <taxon>Metazoa</taxon>
        <taxon>Spiralia</taxon>
        <taxon>Lophotrochozoa</taxon>
        <taxon>Mollusca</taxon>
        <taxon>Gastropoda</taxon>
        <taxon>Caenogastropoda</taxon>
        <taxon>Sorbeoconcha</taxon>
        <taxon>Cerithioidea</taxon>
        <taxon>Batillariidae</taxon>
        <taxon>Batillaria</taxon>
    </lineage>
</organism>
<keyword evidence="1" id="KW-0472">Membrane</keyword>
<keyword evidence="3" id="KW-1185">Reference proteome</keyword>
<sequence>MLAYMRAEDVLTKTTAQLQKLKHDRKTLPSLSFYEQFRFFWPHREHLRVNRFPWTCDLRVTEFSQISKRSKYYRNERGHERNPRIIIMLPAYFMNVAFLVRTATFLPTSVRRSPRTKPRRNETTSAPSQLVYLMTPTAAFAFTARSIFI</sequence>
<accession>A0ABD0JPW9</accession>
<evidence type="ECO:0000313" key="3">
    <source>
        <dbReference type="Proteomes" id="UP001519460"/>
    </source>
</evidence>
<reference evidence="2 3" key="1">
    <citation type="journal article" date="2023" name="Sci. Data">
        <title>Genome assembly of the Korean intertidal mud-creeper Batillaria attramentaria.</title>
        <authorList>
            <person name="Patra A.K."/>
            <person name="Ho P.T."/>
            <person name="Jun S."/>
            <person name="Lee S.J."/>
            <person name="Kim Y."/>
            <person name="Won Y.J."/>
        </authorList>
    </citation>
    <scope>NUCLEOTIDE SEQUENCE [LARGE SCALE GENOMIC DNA]</scope>
    <source>
        <strain evidence="2">Wonlab-2016</strain>
    </source>
</reference>
<comment type="caution">
    <text evidence="2">The sequence shown here is derived from an EMBL/GenBank/DDBJ whole genome shotgun (WGS) entry which is preliminary data.</text>
</comment>
<dbReference type="EMBL" id="JACVVK020000366">
    <property type="protein sequence ID" value="KAK7476776.1"/>
    <property type="molecule type" value="Genomic_DNA"/>
</dbReference>
<dbReference type="Proteomes" id="UP001519460">
    <property type="component" value="Unassembled WGS sequence"/>
</dbReference>
<dbReference type="AlphaFoldDB" id="A0ABD0JPW9"/>
<name>A0ABD0JPW9_9CAEN</name>
<evidence type="ECO:0000256" key="1">
    <source>
        <dbReference type="SAM" id="Phobius"/>
    </source>
</evidence>
<evidence type="ECO:0000313" key="2">
    <source>
        <dbReference type="EMBL" id="KAK7476776.1"/>
    </source>
</evidence>
<keyword evidence="1" id="KW-0812">Transmembrane</keyword>
<protein>
    <submittedName>
        <fullName evidence="2">Uncharacterized protein</fullName>
    </submittedName>
</protein>
<proteinExistence type="predicted"/>